<organism evidence="1 2">
    <name type="scientific">Embleya scabrispora</name>
    <dbReference type="NCBI Taxonomy" id="159449"/>
    <lineage>
        <taxon>Bacteria</taxon>
        <taxon>Bacillati</taxon>
        <taxon>Actinomycetota</taxon>
        <taxon>Actinomycetes</taxon>
        <taxon>Kitasatosporales</taxon>
        <taxon>Streptomycetaceae</taxon>
        <taxon>Embleya</taxon>
    </lineage>
</organism>
<dbReference type="EMBL" id="MWQN01000001">
    <property type="protein sequence ID" value="OPC84163.1"/>
    <property type="molecule type" value="Genomic_DNA"/>
</dbReference>
<sequence>MTDRIDVYDGLLNAGWTENSEGHLRFGRALWSLLDDDGECTVAVGGAAHAPGWSVWFPAEVPDAIVLGVARAAIELAKAAGR</sequence>
<comment type="caution">
    <text evidence="1">The sequence shown here is derived from an EMBL/GenBank/DDBJ whole genome shotgun (WGS) entry which is preliminary data.</text>
</comment>
<evidence type="ECO:0000313" key="2">
    <source>
        <dbReference type="Proteomes" id="UP000190037"/>
    </source>
</evidence>
<dbReference type="STRING" id="159449.B4N89_27445"/>
<keyword evidence="2" id="KW-1185">Reference proteome</keyword>
<reference evidence="1 2" key="1">
    <citation type="submission" date="2017-03" db="EMBL/GenBank/DDBJ databases">
        <title>Draft genome sequence of Streptomyces scabrisporus NF3, endophyte isolated from Amphipterygium adstringens.</title>
        <authorList>
            <person name="Vazquez M."/>
            <person name="Ceapa C.D."/>
            <person name="Rodriguez Luna D."/>
            <person name="Sanchez Esquivel S."/>
        </authorList>
    </citation>
    <scope>NUCLEOTIDE SEQUENCE [LARGE SCALE GENOMIC DNA]</scope>
    <source>
        <strain evidence="1 2">NF3</strain>
    </source>
</reference>
<proteinExistence type="predicted"/>
<dbReference type="AlphaFoldDB" id="A0A1T3P523"/>
<dbReference type="RefSeq" id="WP_078978456.1">
    <property type="nucleotide sequence ID" value="NZ_MWQN01000001.1"/>
</dbReference>
<name>A0A1T3P523_9ACTN</name>
<dbReference type="Proteomes" id="UP000190037">
    <property type="component" value="Unassembled WGS sequence"/>
</dbReference>
<accession>A0A1T3P523</accession>
<evidence type="ECO:0000313" key="1">
    <source>
        <dbReference type="EMBL" id="OPC84163.1"/>
    </source>
</evidence>
<evidence type="ECO:0008006" key="3">
    <source>
        <dbReference type="Google" id="ProtNLM"/>
    </source>
</evidence>
<protein>
    <recommendedName>
        <fullName evidence="3">DUF317 domain-containing protein</fullName>
    </recommendedName>
</protein>
<gene>
    <name evidence="1" type="ORF">B4N89_27445</name>
</gene>